<evidence type="ECO:0000256" key="1">
    <source>
        <dbReference type="SAM" id="SignalP"/>
    </source>
</evidence>
<dbReference type="SUPFAM" id="SSF51556">
    <property type="entry name" value="Metallo-dependent hydrolases"/>
    <property type="match status" value="1"/>
</dbReference>
<proteinExistence type="predicted"/>
<comment type="caution">
    <text evidence="3">The sequence shown here is derived from an EMBL/GenBank/DDBJ whole genome shotgun (WGS) entry which is preliminary data.</text>
</comment>
<feature type="domain" description="Amidohydrolase-related" evidence="2">
    <location>
        <begin position="318"/>
        <end position="410"/>
    </location>
</feature>
<dbReference type="PANTHER" id="PTHR43135:SF3">
    <property type="entry name" value="ALPHA-D-RIBOSE 1-METHYLPHOSPHONATE 5-TRIPHOSPHATE DIPHOSPHATASE"/>
    <property type="match status" value="1"/>
</dbReference>
<gene>
    <name evidence="3" type="ORF">AAG747_11290</name>
</gene>
<dbReference type="InterPro" id="IPR032466">
    <property type="entry name" value="Metal_Hydrolase"/>
</dbReference>
<evidence type="ECO:0000313" key="3">
    <source>
        <dbReference type="EMBL" id="MEN7548497.1"/>
    </source>
</evidence>
<dbReference type="PANTHER" id="PTHR43135">
    <property type="entry name" value="ALPHA-D-RIBOSE 1-METHYLPHOSPHONATE 5-TRIPHOSPHATE DIPHOSPHATASE"/>
    <property type="match status" value="1"/>
</dbReference>
<dbReference type="Gene3D" id="3.20.20.140">
    <property type="entry name" value="Metal-dependent hydrolases"/>
    <property type="match status" value="1"/>
</dbReference>
<protein>
    <submittedName>
        <fullName evidence="3">Amidohydrolase family protein</fullName>
    </submittedName>
</protein>
<dbReference type="InterPro" id="IPR006680">
    <property type="entry name" value="Amidohydro-rel"/>
</dbReference>
<accession>A0AAW9S4Q4</accession>
<keyword evidence="1" id="KW-0732">Signal</keyword>
<sequence>MINRFLFTKLMMALLWCNTLFAQNPKAETGVFALTNATLYTVTNGVIENGTLIIQDGKIFDMGTDSSIPAGAEVLNCQGLSVYPGLIDAGTQLGLKEIGSLQETRDESELGEITPQMNALTAINPNSVLIPVTRVAGVTTVLSTPSGGMFPGTAALINLHGYTPQQMFAGFKGVILNYPSSAKPWWDKRPEKEFDKEYKQKIKRLTETWEKAVFYHTLDSAYQAAPSSAEKPSYFPEIAALLPAVRGEEPLLVEVNKDSDILKALAWVKQHRIKAVFTGVKEGWRVADSLAAAKVPVITGPVLSTPSRGYDRYDKAYANAGLMKKAGVKVAIRTSEAENVRNLPYHAGFAAAYGLGKKEALEAVTIVPAEIFGLAQEMGSLEKGKQATLFITDGDPFETKTQVKQVFIKGWKVPLINRQTLLYDEFLERSDQVVSPTK</sequence>
<dbReference type="SUPFAM" id="SSF51338">
    <property type="entry name" value="Composite domain of metallo-dependent hydrolases"/>
    <property type="match status" value="1"/>
</dbReference>
<reference evidence="3 4" key="1">
    <citation type="submission" date="2024-04" db="EMBL/GenBank/DDBJ databases">
        <title>Novel genus in family Flammeovirgaceae.</title>
        <authorList>
            <person name="Nguyen T.H."/>
            <person name="Vuong T.Q."/>
            <person name="Le H."/>
            <person name="Kim S.-G."/>
        </authorList>
    </citation>
    <scope>NUCLEOTIDE SEQUENCE [LARGE SCALE GENOMIC DNA]</scope>
    <source>
        <strain evidence="3 4">JCM 23209</strain>
    </source>
</reference>
<organism evidence="3 4">
    <name type="scientific">Rapidithrix thailandica</name>
    <dbReference type="NCBI Taxonomy" id="413964"/>
    <lineage>
        <taxon>Bacteria</taxon>
        <taxon>Pseudomonadati</taxon>
        <taxon>Bacteroidota</taxon>
        <taxon>Cytophagia</taxon>
        <taxon>Cytophagales</taxon>
        <taxon>Flammeovirgaceae</taxon>
        <taxon>Rapidithrix</taxon>
    </lineage>
</organism>
<keyword evidence="4" id="KW-1185">Reference proteome</keyword>
<dbReference type="RefSeq" id="WP_346821275.1">
    <property type="nucleotide sequence ID" value="NZ_JBDKWZ010000005.1"/>
</dbReference>
<dbReference type="Gene3D" id="2.30.40.10">
    <property type="entry name" value="Urease, subunit C, domain 1"/>
    <property type="match status" value="1"/>
</dbReference>
<evidence type="ECO:0000259" key="2">
    <source>
        <dbReference type="Pfam" id="PF01979"/>
    </source>
</evidence>
<feature type="signal peptide" evidence="1">
    <location>
        <begin position="1"/>
        <end position="22"/>
    </location>
</feature>
<dbReference type="AlphaFoldDB" id="A0AAW9S4Q4"/>
<evidence type="ECO:0000313" key="4">
    <source>
        <dbReference type="Proteomes" id="UP001403385"/>
    </source>
</evidence>
<dbReference type="EMBL" id="JBDKWZ010000005">
    <property type="protein sequence ID" value="MEN7548497.1"/>
    <property type="molecule type" value="Genomic_DNA"/>
</dbReference>
<dbReference type="GO" id="GO:0016810">
    <property type="term" value="F:hydrolase activity, acting on carbon-nitrogen (but not peptide) bonds"/>
    <property type="evidence" value="ECO:0007669"/>
    <property type="project" value="InterPro"/>
</dbReference>
<dbReference type="Proteomes" id="UP001403385">
    <property type="component" value="Unassembled WGS sequence"/>
</dbReference>
<dbReference type="InterPro" id="IPR011059">
    <property type="entry name" value="Metal-dep_hydrolase_composite"/>
</dbReference>
<feature type="chain" id="PRO_5043589350" evidence="1">
    <location>
        <begin position="23"/>
        <end position="438"/>
    </location>
</feature>
<dbReference type="Pfam" id="PF01979">
    <property type="entry name" value="Amidohydro_1"/>
    <property type="match status" value="1"/>
</dbReference>
<name>A0AAW9S4Q4_9BACT</name>
<dbReference type="InterPro" id="IPR051781">
    <property type="entry name" value="Metallo-dep_Hydrolase"/>
</dbReference>